<dbReference type="PANTHER" id="PTHR30126">
    <property type="entry name" value="HTH-TYPE TRANSCRIPTIONAL REGULATOR"/>
    <property type="match status" value="1"/>
</dbReference>
<evidence type="ECO:0000313" key="6">
    <source>
        <dbReference type="Proteomes" id="UP000029228"/>
    </source>
</evidence>
<dbReference type="PANTHER" id="PTHR30126:SF91">
    <property type="entry name" value="LYSR FAMILY TRANSCRIPTIONAL REGULATOR"/>
    <property type="match status" value="1"/>
</dbReference>
<dbReference type="InterPro" id="IPR036388">
    <property type="entry name" value="WH-like_DNA-bd_sf"/>
</dbReference>
<proteinExistence type="inferred from homology"/>
<evidence type="ECO:0000256" key="2">
    <source>
        <dbReference type="ARBA" id="ARBA00023015"/>
    </source>
</evidence>
<protein>
    <submittedName>
        <fullName evidence="5">Transcriptional regulators LysR family</fullName>
    </submittedName>
</protein>
<keyword evidence="3" id="KW-0804">Transcription</keyword>
<evidence type="ECO:0000256" key="3">
    <source>
        <dbReference type="ARBA" id="ARBA00023163"/>
    </source>
</evidence>
<dbReference type="SUPFAM" id="SSF46785">
    <property type="entry name" value="Winged helix' DNA-binding domain"/>
    <property type="match status" value="1"/>
</dbReference>
<evidence type="ECO:0000256" key="1">
    <source>
        <dbReference type="ARBA" id="ARBA00009437"/>
    </source>
</evidence>
<dbReference type="GO" id="GO:0000976">
    <property type="term" value="F:transcription cis-regulatory region binding"/>
    <property type="evidence" value="ECO:0007669"/>
    <property type="project" value="TreeGrafter"/>
</dbReference>
<comment type="caution">
    <text evidence="5">The sequence shown here is derived from an EMBL/GenBank/DDBJ whole genome shotgun (WGS) entry which is preliminary data.</text>
</comment>
<name>A0A090RVA1_9VIBR</name>
<dbReference type="Gene3D" id="1.10.10.10">
    <property type="entry name" value="Winged helix-like DNA-binding domain superfamily/Winged helix DNA-binding domain"/>
    <property type="match status" value="1"/>
</dbReference>
<dbReference type="Gene3D" id="3.40.190.290">
    <property type="match status" value="1"/>
</dbReference>
<gene>
    <name evidence="5" type="ORF">JCM19235_2639</name>
</gene>
<dbReference type="AlphaFoldDB" id="A0A090RVA1"/>
<keyword evidence="6" id="KW-1185">Reference proteome</keyword>
<dbReference type="STRING" id="990268.JCM19235_2639"/>
<comment type="similarity">
    <text evidence="1">Belongs to the LysR transcriptional regulatory family.</text>
</comment>
<reference evidence="5 6" key="1">
    <citation type="submission" date="2014-09" db="EMBL/GenBank/DDBJ databases">
        <title>Vibrio maritimus JCM 19235. (C45) whole genome shotgun sequence.</title>
        <authorList>
            <person name="Sawabe T."/>
            <person name="Meirelles P."/>
            <person name="Nakanishi M."/>
            <person name="Sayaka M."/>
            <person name="Hattori M."/>
            <person name="Ohkuma M."/>
        </authorList>
    </citation>
    <scope>NUCLEOTIDE SEQUENCE [LARGE SCALE GENOMIC DNA]</scope>
    <source>
        <strain evidence="6">JCM19235</strain>
    </source>
</reference>
<dbReference type="Proteomes" id="UP000029228">
    <property type="component" value="Unassembled WGS sequence"/>
</dbReference>
<evidence type="ECO:0000313" key="5">
    <source>
        <dbReference type="EMBL" id="GAL19216.1"/>
    </source>
</evidence>
<dbReference type="InterPro" id="IPR000847">
    <property type="entry name" value="LysR_HTH_N"/>
</dbReference>
<evidence type="ECO:0000259" key="4">
    <source>
        <dbReference type="PROSITE" id="PS50931"/>
    </source>
</evidence>
<keyword evidence="2" id="KW-0805">Transcription regulation</keyword>
<feature type="domain" description="HTH lysR-type" evidence="4">
    <location>
        <begin position="4"/>
        <end position="61"/>
    </location>
</feature>
<dbReference type="InterPro" id="IPR036390">
    <property type="entry name" value="WH_DNA-bd_sf"/>
</dbReference>
<dbReference type="PROSITE" id="PS50931">
    <property type="entry name" value="HTH_LYSR"/>
    <property type="match status" value="1"/>
</dbReference>
<accession>A0A090RVA1</accession>
<dbReference type="GO" id="GO:0003700">
    <property type="term" value="F:DNA-binding transcription factor activity"/>
    <property type="evidence" value="ECO:0007669"/>
    <property type="project" value="InterPro"/>
</dbReference>
<dbReference type="EMBL" id="BBMR01000003">
    <property type="protein sequence ID" value="GAL19216.1"/>
    <property type="molecule type" value="Genomic_DNA"/>
</dbReference>
<dbReference type="OrthoDB" id="196624at2"/>
<sequence>MSQFTLSQLSAFNAVAKYKTFSKAATSLKKDRKTISEQVEYLEITLGYDLFERNGRSLELTNKGEQLYRRAQLLSADVSAFERYASSLFESDVKRLSICFDESIPSPWLSNLNRVCHQKGITLSLLRVSRDHGEYLIKQDHCQFGLFLAKGQIINPDLYWKSLPPIAVSPFTSNSSELVESENCSIRALSALKQRVYTSATEPTEKYPLLVSDNHVLVNELDMLIEGLLLEPSWAFLPNHLEAKLPNEIVKLSLDIAEEDSTIQLQPVLLWAFEQPHYKKLILGAID</sequence>
<dbReference type="Pfam" id="PF00126">
    <property type="entry name" value="HTH_1"/>
    <property type="match status" value="1"/>
</dbReference>
<organism evidence="5 6">
    <name type="scientific">Vibrio maritimus</name>
    <dbReference type="NCBI Taxonomy" id="990268"/>
    <lineage>
        <taxon>Bacteria</taxon>
        <taxon>Pseudomonadati</taxon>
        <taxon>Pseudomonadota</taxon>
        <taxon>Gammaproteobacteria</taxon>
        <taxon>Vibrionales</taxon>
        <taxon>Vibrionaceae</taxon>
        <taxon>Vibrio</taxon>
    </lineage>
</organism>